<reference evidence="1" key="1">
    <citation type="journal article" date="2021" name="New Phytol.">
        <title>Evolutionary innovations through gain and loss of genes in the ectomycorrhizal Boletales.</title>
        <authorList>
            <person name="Wu G."/>
            <person name="Miyauchi S."/>
            <person name="Morin E."/>
            <person name="Kuo A."/>
            <person name="Drula E."/>
            <person name="Varga T."/>
            <person name="Kohler A."/>
            <person name="Feng B."/>
            <person name="Cao Y."/>
            <person name="Lipzen A."/>
            <person name="Daum C."/>
            <person name="Hundley H."/>
            <person name="Pangilinan J."/>
            <person name="Johnson J."/>
            <person name="Barry K."/>
            <person name="LaButti K."/>
            <person name="Ng V."/>
            <person name="Ahrendt S."/>
            <person name="Min B."/>
            <person name="Choi I.G."/>
            <person name="Park H."/>
            <person name="Plett J.M."/>
            <person name="Magnuson J."/>
            <person name="Spatafora J.W."/>
            <person name="Nagy L.G."/>
            <person name="Henrissat B."/>
            <person name="Grigoriev I.V."/>
            <person name="Yang Z.L."/>
            <person name="Xu J."/>
            <person name="Martin F.M."/>
        </authorList>
    </citation>
    <scope>NUCLEOTIDE SEQUENCE</scope>
    <source>
        <strain evidence="1">ATCC 28755</strain>
    </source>
</reference>
<organism evidence="1 2">
    <name type="scientific">Hygrophoropsis aurantiaca</name>
    <dbReference type="NCBI Taxonomy" id="72124"/>
    <lineage>
        <taxon>Eukaryota</taxon>
        <taxon>Fungi</taxon>
        <taxon>Dikarya</taxon>
        <taxon>Basidiomycota</taxon>
        <taxon>Agaricomycotina</taxon>
        <taxon>Agaricomycetes</taxon>
        <taxon>Agaricomycetidae</taxon>
        <taxon>Boletales</taxon>
        <taxon>Coniophorineae</taxon>
        <taxon>Hygrophoropsidaceae</taxon>
        <taxon>Hygrophoropsis</taxon>
    </lineage>
</organism>
<dbReference type="Proteomes" id="UP000790377">
    <property type="component" value="Unassembled WGS sequence"/>
</dbReference>
<protein>
    <submittedName>
        <fullName evidence="1">Plant expansin</fullName>
    </submittedName>
</protein>
<accession>A0ACB8ALA4</accession>
<dbReference type="EMBL" id="MU267625">
    <property type="protein sequence ID" value="KAH7913711.1"/>
    <property type="molecule type" value="Genomic_DNA"/>
</dbReference>
<name>A0ACB8ALA4_9AGAM</name>
<comment type="caution">
    <text evidence="1">The sequence shown here is derived from an EMBL/GenBank/DDBJ whole genome shotgun (WGS) entry which is preliminary data.</text>
</comment>
<sequence length="266" mass="27921">MFDAISVLFCTLFALSTVTARVVPRSQPPKGWATNDLESYDSYHCRYQALSCNTKHNTDFFTDCCHPLLAGQNIKSRPAECQLPEDVICSGGNPTTSFSAVPTGSSSDDECGDDTSSGYSTSTHSAPPSSTSPPPKTSSHAAQTSSGSSSGGSSDSSGTTYTGGFATWFTQNGVAGACGTVHQDTDLIVALDQNMYGNSGGKSQYCGKSVEIYNESTPGRSVQAIVADDCPTCTNSESLDLSEQAFKDLAGDLSIGEVKISWKFLN</sequence>
<proteinExistence type="predicted"/>
<evidence type="ECO:0000313" key="1">
    <source>
        <dbReference type="EMBL" id="KAH7913711.1"/>
    </source>
</evidence>
<gene>
    <name evidence="1" type="ORF">BJ138DRAFT_1145352</name>
</gene>
<evidence type="ECO:0000313" key="2">
    <source>
        <dbReference type="Proteomes" id="UP000790377"/>
    </source>
</evidence>
<keyword evidence="2" id="KW-1185">Reference proteome</keyword>